<dbReference type="GO" id="GO:0009279">
    <property type="term" value="C:cell outer membrane"/>
    <property type="evidence" value="ECO:0007669"/>
    <property type="project" value="UniProtKB-SubCell"/>
</dbReference>
<dbReference type="GO" id="GO:0015344">
    <property type="term" value="F:siderophore uptake transmembrane transporter activity"/>
    <property type="evidence" value="ECO:0007669"/>
    <property type="project" value="TreeGrafter"/>
</dbReference>
<keyword evidence="9" id="KW-0121">Carboxypeptidase</keyword>
<sequence>MRLLQLSKGVSLALLFSSLSLHAQMTTGRLIGTVTDASGAVLSHAEVSITNEGTGIVRTVYTSGDGQFTAVSLPPAEYDVKVSATGFSSSEVKHLVLTVGQELIHDFKLPVTGATQDVTIDAGAAIALDTSSAKIGANVSSREIENLPINGRQISQLYLLVPGATNAGTGTFDNIRFSGRAVEQNILRLDGIEATSIIDTSPGNLNGELTSTFRLQQSLEAVQEFRVDSSSYPAEMGTGTGGQISFITKSGTNKFHGSLFEYVRNDFFDAHNTFVTTRKPKFRLNQFGGSIGGPVMKDKMFFFANYEGLRQIYPTAFSTPTLTNFYRAQIPTTSPLYGLLAAFPTDPTPASAETATSTSSPVVVGNNKINEDFGSIRLDYHVNDRFSVFARYNRDQGVSTQVQDASLSKFGQVEVPQNGVIGVTQVWSPRVFNETKFGYNGAKMRVQGIAGPSPNADISKARISIAGLTNIGALISLSSSFNGVGAPYTAQSYSYIDNLSLVRGSHTLKFGVEVRPLSLYNNQIGGTTYTYNTPALFVANAPAQIQFFGDLSDLSPFTGLSGNALVKQAYYIGYAQDEWKVTSNLTLSYGMRYEYFSPLHETRNKNVFFDMTAGTIIPKYAGDWYTSKKTNFGPRVGLTWSPRWSENHTVLRLGAGMFYGPGQTEDQIQPEANDRVSRTFTTGKAYPILPATDVYQGYDINSPTLGYQPRAYAPGYSIPERVTTYTASVQQELPGKMQMMVAYVGSTGSNLFLRSITNLITSVTTNPTTGVGTAVRQFGGRFAEIDYKTSGGFDQYHSLQSSLQRRFARGLSLGAQYTWAKELGNSSGSNEATTAQNPYDFNTEYGRGTFDIRHSLNATVLYDLPFGRGRQFSLSGPLDAIAGGWQMGGIVNFRAGLPIDVLITRPDVAYVGKVGTAYAGQTFSSPVLVGGVVQTTAVANVPGGGNTRNIRRPNVVAGVSPYLKTGRQFLNPAAFSTPAPGTFGNSRRNDYTGPVLAQLDLTLAKSIHVAERMSFDFHADVYNIMNHPNYANPGTVRLTQTLATAPGNGSQPGTPFTLSNAGAFGALTSTVGNQVGIGANRQIQLSLRAIF</sequence>
<dbReference type="SUPFAM" id="SSF49464">
    <property type="entry name" value="Carboxypeptidase regulatory domain-like"/>
    <property type="match status" value="1"/>
</dbReference>
<dbReference type="GO" id="GO:0044718">
    <property type="term" value="P:siderophore transmembrane transport"/>
    <property type="evidence" value="ECO:0007669"/>
    <property type="project" value="TreeGrafter"/>
</dbReference>
<feature type="signal peptide" evidence="7">
    <location>
        <begin position="1"/>
        <end position="23"/>
    </location>
</feature>
<dbReference type="Gene3D" id="2.40.170.20">
    <property type="entry name" value="TonB-dependent receptor, beta-barrel domain"/>
    <property type="match status" value="1"/>
</dbReference>
<feature type="chain" id="PRO_5011505171" evidence="7">
    <location>
        <begin position="24"/>
        <end position="1091"/>
    </location>
</feature>
<evidence type="ECO:0000256" key="7">
    <source>
        <dbReference type="SAM" id="SignalP"/>
    </source>
</evidence>
<name>A0A1I6L217_9BACT</name>
<dbReference type="AlphaFoldDB" id="A0A1I6L217"/>
<dbReference type="EMBL" id="FOZL01000001">
    <property type="protein sequence ID" value="SFR97487.1"/>
    <property type="molecule type" value="Genomic_DNA"/>
</dbReference>
<keyword evidence="9" id="KW-0645">Protease</keyword>
<dbReference type="GO" id="GO:0004180">
    <property type="term" value="F:carboxypeptidase activity"/>
    <property type="evidence" value="ECO:0007669"/>
    <property type="project" value="UniProtKB-KW"/>
</dbReference>
<gene>
    <name evidence="9" type="ORF">SAMN05421771_0137</name>
</gene>
<dbReference type="OrthoDB" id="97893at2"/>
<evidence type="ECO:0000259" key="8">
    <source>
        <dbReference type="Pfam" id="PF25183"/>
    </source>
</evidence>
<dbReference type="InterPro" id="IPR039426">
    <property type="entry name" value="TonB-dep_rcpt-like"/>
</dbReference>
<dbReference type="Pfam" id="PF13620">
    <property type="entry name" value="CarboxypepD_reg"/>
    <property type="match status" value="1"/>
</dbReference>
<dbReference type="Pfam" id="PF25183">
    <property type="entry name" value="OMP_b-brl_4"/>
    <property type="match status" value="1"/>
</dbReference>
<evidence type="ECO:0000256" key="2">
    <source>
        <dbReference type="ARBA" id="ARBA00022448"/>
    </source>
</evidence>
<keyword evidence="3" id="KW-1134">Transmembrane beta strand</keyword>
<dbReference type="SUPFAM" id="SSF56935">
    <property type="entry name" value="Porins"/>
    <property type="match status" value="1"/>
</dbReference>
<proteinExistence type="predicted"/>
<organism evidence="9 10">
    <name type="scientific">Granulicella pectinivorans</name>
    <dbReference type="NCBI Taxonomy" id="474950"/>
    <lineage>
        <taxon>Bacteria</taxon>
        <taxon>Pseudomonadati</taxon>
        <taxon>Acidobacteriota</taxon>
        <taxon>Terriglobia</taxon>
        <taxon>Terriglobales</taxon>
        <taxon>Acidobacteriaceae</taxon>
        <taxon>Granulicella</taxon>
    </lineage>
</organism>
<keyword evidence="4" id="KW-0812">Transmembrane</keyword>
<dbReference type="STRING" id="474950.SAMN05421771_0137"/>
<dbReference type="Proteomes" id="UP000199024">
    <property type="component" value="Unassembled WGS sequence"/>
</dbReference>
<keyword evidence="6" id="KW-0998">Cell outer membrane</keyword>
<evidence type="ECO:0000256" key="5">
    <source>
        <dbReference type="ARBA" id="ARBA00023136"/>
    </source>
</evidence>
<dbReference type="PANTHER" id="PTHR30069">
    <property type="entry name" value="TONB-DEPENDENT OUTER MEMBRANE RECEPTOR"/>
    <property type="match status" value="1"/>
</dbReference>
<dbReference type="InterPro" id="IPR057601">
    <property type="entry name" value="Oar-like_b-barrel"/>
</dbReference>
<reference evidence="9 10" key="1">
    <citation type="submission" date="2016-10" db="EMBL/GenBank/DDBJ databases">
        <authorList>
            <person name="de Groot N.N."/>
        </authorList>
    </citation>
    <scope>NUCLEOTIDE SEQUENCE [LARGE SCALE GENOMIC DNA]</scope>
    <source>
        <strain evidence="9 10">DSM 21001</strain>
    </source>
</reference>
<keyword evidence="10" id="KW-1185">Reference proteome</keyword>
<dbReference type="Gene3D" id="2.60.40.1120">
    <property type="entry name" value="Carboxypeptidase-like, regulatory domain"/>
    <property type="match status" value="1"/>
</dbReference>
<protein>
    <submittedName>
        <fullName evidence="9">Carboxypeptidase regulatory-like domain-containing protein</fullName>
    </submittedName>
</protein>
<keyword evidence="7" id="KW-0732">Signal</keyword>
<evidence type="ECO:0000256" key="3">
    <source>
        <dbReference type="ARBA" id="ARBA00022452"/>
    </source>
</evidence>
<evidence type="ECO:0000313" key="10">
    <source>
        <dbReference type="Proteomes" id="UP000199024"/>
    </source>
</evidence>
<keyword evidence="9" id="KW-0378">Hydrolase</keyword>
<dbReference type="InterPro" id="IPR036942">
    <property type="entry name" value="Beta-barrel_TonB_sf"/>
</dbReference>
<evidence type="ECO:0000256" key="1">
    <source>
        <dbReference type="ARBA" id="ARBA00004571"/>
    </source>
</evidence>
<dbReference type="PANTHER" id="PTHR30069:SF46">
    <property type="entry name" value="OAR PROTEIN"/>
    <property type="match status" value="1"/>
</dbReference>
<dbReference type="InterPro" id="IPR008969">
    <property type="entry name" value="CarboxyPept-like_regulatory"/>
</dbReference>
<evidence type="ECO:0000256" key="6">
    <source>
        <dbReference type="ARBA" id="ARBA00023237"/>
    </source>
</evidence>
<evidence type="ECO:0000256" key="4">
    <source>
        <dbReference type="ARBA" id="ARBA00022692"/>
    </source>
</evidence>
<keyword evidence="2" id="KW-0813">Transport</keyword>
<accession>A0A1I6L217</accession>
<comment type="subcellular location">
    <subcellularLocation>
        <location evidence="1">Cell outer membrane</location>
        <topology evidence="1">Multi-pass membrane protein</topology>
    </subcellularLocation>
</comment>
<keyword evidence="5" id="KW-0472">Membrane</keyword>
<feature type="domain" description="TonB-dependent transporter Oar-like beta-barrel" evidence="8">
    <location>
        <begin position="247"/>
        <end position="1084"/>
    </location>
</feature>
<evidence type="ECO:0000313" key="9">
    <source>
        <dbReference type="EMBL" id="SFR97487.1"/>
    </source>
</evidence>